<evidence type="ECO:0000256" key="2">
    <source>
        <dbReference type="ARBA" id="ARBA00022475"/>
    </source>
</evidence>
<keyword evidence="9" id="KW-1185">Reference proteome</keyword>
<dbReference type="PANTHER" id="PTHR42920:SF11">
    <property type="entry name" value="INNER MEMBRANE PROTEIN YTFF"/>
    <property type="match status" value="1"/>
</dbReference>
<sequence>MFRRLLPPAAALPYLLLVFAALCWAGNFILARAMHADIAPVTLAFGRWLMALLVLLPLAWHGLRTQHALLWRVRQRLLLLAGFGIAASNTLIYVGLHHTHATNAVLFNALIPLMVMLLSWVVWRKPLAGREWAGMGASLLGVLAIVCHGELGRLLSLDLNSGDALVVLGLACWAVYTLLLRGLPEGLDKLPVLTVTVALGLLMLLPFWLFELLAQGLPQFSQANLLSIAYLGIFPSVIALLAYMRAVAVLGPSRAAGFLHLIPAFGAVGASLFLGEQLAFYHVAGLAVIFAGLYWAQGGATAPAGGVVLPVPAKPLRKP</sequence>
<reference evidence="8 9" key="1">
    <citation type="submission" date="2016-11" db="EMBL/GenBank/DDBJ databases">
        <authorList>
            <person name="Jaros S."/>
            <person name="Januszkiewicz K."/>
            <person name="Wedrychowicz H."/>
        </authorList>
    </citation>
    <scope>NUCLEOTIDE SEQUENCE [LARGE SCALE GENOMIC DNA]</scope>
    <source>
        <strain evidence="8 9">DSM 18899</strain>
    </source>
</reference>
<keyword evidence="5 6" id="KW-0472">Membrane</keyword>
<feature type="domain" description="EamA" evidence="7">
    <location>
        <begin position="161"/>
        <end position="295"/>
    </location>
</feature>
<dbReference type="SUPFAM" id="SSF103481">
    <property type="entry name" value="Multidrug resistance efflux transporter EmrE"/>
    <property type="match status" value="2"/>
</dbReference>
<accession>A0A1K2HBN8</accession>
<keyword evidence="2" id="KW-1003">Cell membrane</keyword>
<dbReference type="RefSeq" id="WP_072427641.1">
    <property type="nucleotide sequence ID" value="NZ_FPKR01000004.1"/>
</dbReference>
<feature type="domain" description="EamA" evidence="7">
    <location>
        <begin position="14"/>
        <end position="146"/>
    </location>
</feature>
<feature type="transmembrane region" description="Helical" evidence="6">
    <location>
        <begin position="255"/>
        <end position="273"/>
    </location>
</feature>
<feature type="transmembrane region" description="Helical" evidence="6">
    <location>
        <begin position="41"/>
        <end position="63"/>
    </location>
</feature>
<evidence type="ECO:0000256" key="6">
    <source>
        <dbReference type="SAM" id="Phobius"/>
    </source>
</evidence>
<proteinExistence type="predicted"/>
<feature type="transmembrane region" description="Helical" evidence="6">
    <location>
        <begin position="222"/>
        <end position="243"/>
    </location>
</feature>
<dbReference type="GO" id="GO:0005886">
    <property type="term" value="C:plasma membrane"/>
    <property type="evidence" value="ECO:0007669"/>
    <property type="project" value="UniProtKB-SubCell"/>
</dbReference>
<feature type="transmembrane region" description="Helical" evidence="6">
    <location>
        <begin position="75"/>
        <end position="96"/>
    </location>
</feature>
<name>A0A1K2HBN8_9NEIS</name>
<comment type="subcellular location">
    <subcellularLocation>
        <location evidence="1">Cell membrane</location>
        <topology evidence="1">Multi-pass membrane protein</topology>
    </subcellularLocation>
</comment>
<feature type="transmembrane region" description="Helical" evidence="6">
    <location>
        <begin position="132"/>
        <end position="152"/>
    </location>
</feature>
<dbReference type="PANTHER" id="PTHR42920">
    <property type="entry name" value="OS03G0707200 PROTEIN-RELATED"/>
    <property type="match status" value="1"/>
</dbReference>
<protein>
    <submittedName>
        <fullName evidence="8">Permease of the drug/metabolite transporter (DMT) superfamily</fullName>
    </submittedName>
</protein>
<organism evidence="8 9">
    <name type="scientific">Chitinimonas taiwanensis DSM 18899</name>
    <dbReference type="NCBI Taxonomy" id="1121279"/>
    <lineage>
        <taxon>Bacteria</taxon>
        <taxon>Pseudomonadati</taxon>
        <taxon>Pseudomonadota</taxon>
        <taxon>Betaproteobacteria</taxon>
        <taxon>Neisseriales</taxon>
        <taxon>Chitinibacteraceae</taxon>
        <taxon>Chitinimonas</taxon>
    </lineage>
</organism>
<dbReference type="OrthoDB" id="4167046at2"/>
<feature type="transmembrane region" description="Helical" evidence="6">
    <location>
        <begin position="102"/>
        <end position="123"/>
    </location>
</feature>
<evidence type="ECO:0000313" key="9">
    <source>
        <dbReference type="Proteomes" id="UP000186513"/>
    </source>
</evidence>
<feature type="transmembrane region" description="Helical" evidence="6">
    <location>
        <begin position="190"/>
        <end position="210"/>
    </location>
</feature>
<dbReference type="InterPro" id="IPR000620">
    <property type="entry name" value="EamA_dom"/>
</dbReference>
<dbReference type="InterPro" id="IPR037185">
    <property type="entry name" value="EmrE-like"/>
</dbReference>
<dbReference type="Proteomes" id="UP000186513">
    <property type="component" value="Unassembled WGS sequence"/>
</dbReference>
<evidence type="ECO:0000259" key="7">
    <source>
        <dbReference type="Pfam" id="PF00892"/>
    </source>
</evidence>
<evidence type="ECO:0000256" key="5">
    <source>
        <dbReference type="ARBA" id="ARBA00023136"/>
    </source>
</evidence>
<evidence type="ECO:0000313" key="8">
    <source>
        <dbReference type="EMBL" id="SFZ74109.1"/>
    </source>
</evidence>
<dbReference type="EMBL" id="FPKR01000004">
    <property type="protein sequence ID" value="SFZ74109.1"/>
    <property type="molecule type" value="Genomic_DNA"/>
</dbReference>
<gene>
    <name evidence="8" type="ORF">SAMN02745887_01103</name>
</gene>
<dbReference type="Pfam" id="PF00892">
    <property type="entry name" value="EamA"/>
    <property type="match status" value="2"/>
</dbReference>
<keyword evidence="4 6" id="KW-1133">Transmembrane helix</keyword>
<evidence type="ECO:0000256" key="1">
    <source>
        <dbReference type="ARBA" id="ARBA00004651"/>
    </source>
</evidence>
<evidence type="ECO:0000256" key="4">
    <source>
        <dbReference type="ARBA" id="ARBA00022989"/>
    </source>
</evidence>
<dbReference type="InterPro" id="IPR051258">
    <property type="entry name" value="Diverse_Substrate_Transporter"/>
</dbReference>
<dbReference type="STRING" id="1121279.SAMN02745887_01103"/>
<evidence type="ECO:0000256" key="3">
    <source>
        <dbReference type="ARBA" id="ARBA00022692"/>
    </source>
</evidence>
<feature type="transmembrane region" description="Helical" evidence="6">
    <location>
        <begin position="164"/>
        <end position="183"/>
    </location>
</feature>
<feature type="transmembrane region" description="Helical" evidence="6">
    <location>
        <begin position="279"/>
        <end position="296"/>
    </location>
</feature>
<dbReference type="AlphaFoldDB" id="A0A1K2HBN8"/>
<keyword evidence="3 6" id="KW-0812">Transmembrane</keyword>